<accession>A0ABQ8MAR0</accession>
<comment type="caution">
    <text evidence="2">The sequence shown here is derived from an EMBL/GenBank/DDBJ whole genome shotgun (WGS) entry which is preliminary data.</text>
</comment>
<protein>
    <submittedName>
        <fullName evidence="2">Uncharacterized protein</fullName>
    </submittedName>
</protein>
<evidence type="ECO:0000313" key="3">
    <source>
        <dbReference type="Proteomes" id="UP000830375"/>
    </source>
</evidence>
<proteinExistence type="predicted"/>
<organism evidence="2 3">
    <name type="scientific">Labeo rohita</name>
    <name type="common">Indian major carp</name>
    <name type="synonym">Cyprinus rohita</name>
    <dbReference type="NCBI Taxonomy" id="84645"/>
    <lineage>
        <taxon>Eukaryota</taxon>
        <taxon>Metazoa</taxon>
        <taxon>Chordata</taxon>
        <taxon>Craniata</taxon>
        <taxon>Vertebrata</taxon>
        <taxon>Euteleostomi</taxon>
        <taxon>Actinopterygii</taxon>
        <taxon>Neopterygii</taxon>
        <taxon>Teleostei</taxon>
        <taxon>Ostariophysi</taxon>
        <taxon>Cypriniformes</taxon>
        <taxon>Cyprinidae</taxon>
        <taxon>Labeoninae</taxon>
        <taxon>Labeonini</taxon>
        <taxon>Labeo</taxon>
    </lineage>
</organism>
<evidence type="ECO:0000313" key="2">
    <source>
        <dbReference type="EMBL" id="KAI2659975.1"/>
    </source>
</evidence>
<reference evidence="2 3" key="1">
    <citation type="submission" date="2022-01" db="EMBL/GenBank/DDBJ databases">
        <title>A high-quality chromosome-level genome assembly of rohu carp, Labeo rohita.</title>
        <authorList>
            <person name="Arick M.A. II"/>
            <person name="Hsu C.-Y."/>
            <person name="Magbanua Z."/>
            <person name="Pechanova O."/>
            <person name="Grover C."/>
            <person name="Miller E."/>
            <person name="Thrash A."/>
            <person name="Ezzel L."/>
            <person name="Alam S."/>
            <person name="Benzie J."/>
            <person name="Hamilton M."/>
            <person name="Karsi A."/>
            <person name="Lawrence M.L."/>
            <person name="Peterson D.G."/>
        </authorList>
    </citation>
    <scope>NUCLEOTIDE SEQUENCE [LARGE SCALE GENOMIC DNA]</scope>
    <source>
        <strain evidence="3">BAU-BD-2019</strain>
        <tissue evidence="2">Blood</tissue>
    </source>
</reference>
<dbReference type="CDD" id="cd22288">
    <property type="entry name" value="CWC27_CTD"/>
    <property type="match status" value="1"/>
</dbReference>
<sequence>MRAGVVEALYPWAICDISARRDSKPANEAVTEYLESKKKYEDMRKQKLKKGSGREAQTMALLERFKSKLSSAISETPSVPEEDVEELGEDDDRGW</sequence>
<gene>
    <name evidence="2" type="ORF">H4Q32_022554</name>
</gene>
<name>A0ABQ8MAR0_LABRO</name>
<feature type="region of interest" description="Disordered" evidence="1">
    <location>
        <begin position="71"/>
        <end position="95"/>
    </location>
</feature>
<dbReference type="Proteomes" id="UP000830375">
    <property type="component" value="Unassembled WGS sequence"/>
</dbReference>
<dbReference type="EMBL" id="JACTAM010000010">
    <property type="protein sequence ID" value="KAI2659975.1"/>
    <property type="molecule type" value="Genomic_DNA"/>
</dbReference>
<keyword evidence="3" id="KW-1185">Reference proteome</keyword>
<feature type="compositionally biased region" description="Acidic residues" evidence="1">
    <location>
        <begin position="80"/>
        <end position="95"/>
    </location>
</feature>
<evidence type="ECO:0000256" key="1">
    <source>
        <dbReference type="SAM" id="MobiDB-lite"/>
    </source>
</evidence>